<dbReference type="Proteomes" id="UP000000419">
    <property type="component" value="Chromosome I"/>
</dbReference>
<feature type="region of interest" description="Disordered" evidence="1">
    <location>
        <begin position="68"/>
        <end position="101"/>
    </location>
</feature>
<keyword evidence="2" id="KW-0808">Transferase</keyword>
<feature type="compositionally biased region" description="Polar residues" evidence="1">
    <location>
        <begin position="68"/>
        <end position="77"/>
    </location>
</feature>
<dbReference type="AlphaFoldDB" id="Q8YG90"/>
<sequence>MGCGRVIAGENNDGTRAHLYLRHDLGGWAADVTRPPAAAKRARTGKGKSGRLPGRAMMARERIYIYDTTSADGQQTLPARPQPRSERGRAKAKAGVCLGGQ</sequence>
<accession>Q8YG90</accession>
<reference evidence="2 3" key="1">
    <citation type="journal article" date="2002" name="Proc. Natl. Acad. Sci. U.S.A.">
        <title>The genome sequence of the facultative intracellular pathogen Brucella melitensis.</title>
        <authorList>
            <person name="DelVecchio V.G."/>
            <person name="Kapatral V."/>
            <person name="Redkar R.J."/>
            <person name="Patra G."/>
            <person name="Mujer C."/>
            <person name="Los T."/>
            <person name="Ivanova N."/>
            <person name="Anderson I."/>
            <person name="Bhattacharyya A."/>
            <person name="Lykidis A."/>
            <person name="Reznik G."/>
            <person name="Jablonski L."/>
            <person name="Larsen N."/>
            <person name="D'Souza M."/>
            <person name="Bernal A."/>
            <person name="Mazur M."/>
            <person name="Goltsman E."/>
            <person name="Selkov E."/>
            <person name="Elzer P.H."/>
            <person name="Hagius S."/>
            <person name="O'Callaghan D."/>
            <person name="Letesson J.J."/>
            <person name="Haselkorn R."/>
            <person name="Kyrpides N."/>
            <person name="Overbeek R."/>
        </authorList>
    </citation>
    <scope>NUCLEOTIDE SEQUENCE [LARGE SCALE GENOMIC DNA]</scope>
    <source>
        <strain evidence="3">ATCC 23456 / CCUG 17765 / NCTC 10094 / 16M</strain>
    </source>
</reference>
<protein>
    <submittedName>
        <fullName evidence="2">2-isopropylmalate synthase</fullName>
        <ecNumber evidence="2">2.3.3.13</ecNumber>
    </submittedName>
</protein>
<keyword evidence="3" id="KW-1185">Reference proteome</keyword>
<dbReference type="PIR" id="AI3410">
    <property type="entry name" value="AI3410"/>
</dbReference>
<name>Q8YG90_BRUME</name>
<dbReference type="EC" id="2.3.3.13" evidence="2"/>
<dbReference type="EMBL" id="AE008917">
    <property type="protein sequence ID" value="AAL52452.1"/>
    <property type="molecule type" value="Genomic_DNA"/>
</dbReference>
<dbReference type="GO" id="GO:0003852">
    <property type="term" value="F:2-isopropylmalate synthase activity"/>
    <property type="evidence" value="ECO:0007669"/>
    <property type="project" value="UniProtKB-EC"/>
</dbReference>
<gene>
    <name evidence="2" type="ordered locus">BMEI1271</name>
</gene>
<proteinExistence type="predicted"/>
<keyword evidence="2" id="KW-0012">Acyltransferase</keyword>
<evidence type="ECO:0000313" key="2">
    <source>
        <dbReference type="EMBL" id="AAL52452.1"/>
    </source>
</evidence>
<evidence type="ECO:0000313" key="3">
    <source>
        <dbReference type="Proteomes" id="UP000000419"/>
    </source>
</evidence>
<organism evidence="2 3">
    <name type="scientific">Brucella melitensis biotype 1 (strain ATCC 23456 / CCUG 17765 / NCTC 10094 / 16M)</name>
    <dbReference type="NCBI Taxonomy" id="224914"/>
    <lineage>
        <taxon>Bacteria</taxon>
        <taxon>Pseudomonadati</taxon>
        <taxon>Pseudomonadota</taxon>
        <taxon>Alphaproteobacteria</taxon>
        <taxon>Hyphomicrobiales</taxon>
        <taxon>Brucellaceae</taxon>
        <taxon>Brucella/Ochrobactrum group</taxon>
        <taxon>Brucella</taxon>
    </lineage>
</organism>
<dbReference type="eggNOG" id="ENOG50312EP">
    <property type="taxonomic scope" value="Bacteria"/>
</dbReference>
<dbReference type="KEGG" id="bme:BMEI1271"/>
<evidence type="ECO:0000256" key="1">
    <source>
        <dbReference type="SAM" id="MobiDB-lite"/>
    </source>
</evidence>